<reference evidence="1" key="1">
    <citation type="journal article" date="2014" name="Front. Microbiol.">
        <title>High frequency of phylogenetically diverse reductive dehalogenase-homologous genes in deep subseafloor sedimentary metagenomes.</title>
        <authorList>
            <person name="Kawai M."/>
            <person name="Futagami T."/>
            <person name="Toyoda A."/>
            <person name="Takaki Y."/>
            <person name="Nishi S."/>
            <person name="Hori S."/>
            <person name="Arai W."/>
            <person name="Tsubouchi T."/>
            <person name="Morono Y."/>
            <person name="Uchiyama I."/>
            <person name="Ito T."/>
            <person name="Fujiyama A."/>
            <person name="Inagaki F."/>
            <person name="Takami H."/>
        </authorList>
    </citation>
    <scope>NUCLEOTIDE SEQUENCE</scope>
    <source>
        <strain evidence="1">Expedition CK06-06</strain>
    </source>
</reference>
<name>X0Y6L6_9ZZZZ</name>
<protein>
    <submittedName>
        <fullName evidence="1">Uncharacterized protein</fullName>
    </submittedName>
</protein>
<comment type="caution">
    <text evidence="1">The sequence shown here is derived from an EMBL/GenBank/DDBJ whole genome shotgun (WGS) entry which is preliminary data.</text>
</comment>
<dbReference type="AlphaFoldDB" id="X0Y6L6"/>
<organism evidence="1">
    <name type="scientific">marine sediment metagenome</name>
    <dbReference type="NCBI Taxonomy" id="412755"/>
    <lineage>
        <taxon>unclassified sequences</taxon>
        <taxon>metagenomes</taxon>
        <taxon>ecological metagenomes</taxon>
    </lineage>
</organism>
<sequence>MAKTDLDKVKDQSIQARARGEGATLGLLLFAVRGAGLISPWWSKQRDSELRRFWKTVDHLAGAVYTFQSRLITIPFQVLPRDKTIKSHVRQAKEF</sequence>
<dbReference type="EMBL" id="BARS01053422">
    <property type="protein sequence ID" value="GAG51400.1"/>
    <property type="molecule type" value="Genomic_DNA"/>
</dbReference>
<accession>X0Y6L6</accession>
<gene>
    <name evidence="1" type="ORF">S01H1_79270</name>
</gene>
<proteinExistence type="predicted"/>
<feature type="non-terminal residue" evidence="1">
    <location>
        <position position="95"/>
    </location>
</feature>
<evidence type="ECO:0000313" key="1">
    <source>
        <dbReference type="EMBL" id="GAG51400.1"/>
    </source>
</evidence>